<evidence type="ECO:0000256" key="6">
    <source>
        <dbReference type="SAM" id="Phobius"/>
    </source>
</evidence>
<reference evidence="7 8" key="1">
    <citation type="submission" date="2020-08" db="EMBL/GenBank/DDBJ databases">
        <title>Sequencing the genomes of 1000 actinobacteria strains.</title>
        <authorList>
            <person name="Klenk H.-P."/>
        </authorList>
    </citation>
    <scope>NUCLEOTIDE SEQUENCE [LARGE SCALE GENOMIC DNA]</scope>
    <source>
        <strain evidence="7 8">DSM 22826</strain>
    </source>
</reference>
<feature type="transmembrane region" description="Helical" evidence="6">
    <location>
        <begin position="275"/>
        <end position="300"/>
    </location>
</feature>
<evidence type="ECO:0000256" key="3">
    <source>
        <dbReference type="ARBA" id="ARBA00022692"/>
    </source>
</evidence>
<dbReference type="Pfam" id="PF13520">
    <property type="entry name" value="AA_permease_2"/>
    <property type="match status" value="1"/>
</dbReference>
<evidence type="ECO:0000256" key="4">
    <source>
        <dbReference type="ARBA" id="ARBA00022989"/>
    </source>
</evidence>
<organism evidence="7 8">
    <name type="scientific">Paeniglutamicibacter cryotolerans</name>
    <dbReference type="NCBI Taxonomy" id="670079"/>
    <lineage>
        <taxon>Bacteria</taxon>
        <taxon>Bacillati</taxon>
        <taxon>Actinomycetota</taxon>
        <taxon>Actinomycetes</taxon>
        <taxon>Micrococcales</taxon>
        <taxon>Micrococcaceae</taxon>
        <taxon>Paeniglutamicibacter</taxon>
    </lineage>
</organism>
<feature type="transmembrane region" description="Helical" evidence="6">
    <location>
        <begin position="150"/>
        <end position="171"/>
    </location>
</feature>
<proteinExistence type="predicted"/>
<evidence type="ECO:0000256" key="5">
    <source>
        <dbReference type="ARBA" id="ARBA00023136"/>
    </source>
</evidence>
<evidence type="ECO:0000313" key="7">
    <source>
        <dbReference type="EMBL" id="MBB2996777.1"/>
    </source>
</evidence>
<name>A0A839QLQ0_9MICC</name>
<keyword evidence="8" id="KW-1185">Reference proteome</keyword>
<feature type="transmembrane region" description="Helical" evidence="6">
    <location>
        <begin position="47"/>
        <end position="70"/>
    </location>
</feature>
<feature type="transmembrane region" description="Helical" evidence="6">
    <location>
        <begin position="373"/>
        <end position="392"/>
    </location>
</feature>
<keyword evidence="5 6" id="KW-0472">Membrane</keyword>
<dbReference type="PIRSF" id="PIRSF006060">
    <property type="entry name" value="AA_transporter"/>
    <property type="match status" value="1"/>
</dbReference>
<keyword evidence="3 6" id="KW-0812">Transmembrane</keyword>
<keyword evidence="4 6" id="KW-1133">Transmembrane helix</keyword>
<feature type="transmembrane region" description="Helical" evidence="6">
    <location>
        <begin position="398"/>
        <end position="421"/>
    </location>
</feature>
<dbReference type="GO" id="GO:0022857">
    <property type="term" value="F:transmembrane transporter activity"/>
    <property type="evidence" value="ECO:0007669"/>
    <property type="project" value="InterPro"/>
</dbReference>
<dbReference type="AlphaFoldDB" id="A0A839QLQ0"/>
<dbReference type="Gene3D" id="1.20.1740.10">
    <property type="entry name" value="Amino acid/polyamine transporter I"/>
    <property type="match status" value="1"/>
</dbReference>
<dbReference type="PANTHER" id="PTHR42770">
    <property type="entry name" value="AMINO ACID TRANSPORTER-RELATED"/>
    <property type="match status" value="1"/>
</dbReference>
<feature type="transmembrane region" description="Helical" evidence="6">
    <location>
        <begin position="191"/>
        <end position="208"/>
    </location>
</feature>
<protein>
    <submittedName>
        <fullName evidence="7">APA family basic amino acid/polyamine antiporter</fullName>
    </submittedName>
</protein>
<gene>
    <name evidence="7" type="ORF">E9229_003024</name>
</gene>
<feature type="transmembrane region" description="Helical" evidence="6">
    <location>
        <begin position="346"/>
        <end position="366"/>
    </location>
</feature>
<dbReference type="PANTHER" id="PTHR42770:SF7">
    <property type="entry name" value="MEMBRANE PROTEIN"/>
    <property type="match status" value="1"/>
</dbReference>
<sequence>MSTATPEPALRRSLGTGDAVLIGLGSMIGAGIFAAFAPAAAAAGTGLLLGLCITGIVAFCNAACSAQLAARYPSSGGTYLYGRKRLGPWPGFLAGWGFLIGKTASCAAMALVFSAYVAPPGWDKPVALAAVVVLAGVNCFGVTRTAAMNRVIVVFVLLVLGLVLAAGLVAVNSGRGAVPQLESPGPGVHGILQSAGLLFFAFAGYARIATLGEEVRNPRRTIPRAIMIALGVTLLLYALVAVVLLTVLGPAVLASSTEPLVRLVVAGGWGWAGPIVRIGAAAAVLGALLALFAGIGRTALAMGRHDDLPRFLARVDPKYRVPRNAEILVAVVVCFLVSAVDLRGAIGFSSFGVLVYCVIANVSALTQPVGERIYPRIVAVLGAIGCLTLVATLPRPSIAAGIVVLVVGVVYRLIQLCALAGKPS</sequence>
<dbReference type="RefSeq" id="WP_246380790.1">
    <property type="nucleotide sequence ID" value="NZ_BAABGK010000035.1"/>
</dbReference>
<dbReference type="Proteomes" id="UP000523000">
    <property type="component" value="Unassembled WGS sequence"/>
</dbReference>
<dbReference type="InterPro" id="IPR050367">
    <property type="entry name" value="APC_superfamily"/>
</dbReference>
<accession>A0A839QLQ0</accession>
<feature type="transmembrane region" description="Helical" evidence="6">
    <location>
        <begin position="91"/>
        <end position="113"/>
    </location>
</feature>
<evidence type="ECO:0000313" key="8">
    <source>
        <dbReference type="Proteomes" id="UP000523000"/>
    </source>
</evidence>
<feature type="transmembrane region" description="Helical" evidence="6">
    <location>
        <begin position="321"/>
        <end position="340"/>
    </location>
</feature>
<comment type="caution">
    <text evidence="7">The sequence shown here is derived from an EMBL/GenBank/DDBJ whole genome shotgun (WGS) entry which is preliminary data.</text>
</comment>
<dbReference type="GO" id="GO:0005886">
    <property type="term" value="C:plasma membrane"/>
    <property type="evidence" value="ECO:0007669"/>
    <property type="project" value="UniProtKB-SubCell"/>
</dbReference>
<evidence type="ECO:0000256" key="2">
    <source>
        <dbReference type="ARBA" id="ARBA00022475"/>
    </source>
</evidence>
<keyword evidence="2" id="KW-1003">Cell membrane</keyword>
<comment type="subcellular location">
    <subcellularLocation>
        <location evidence="1">Cell membrane</location>
        <topology evidence="1">Multi-pass membrane protein</topology>
    </subcellularLocation>
</comment>
<dbReference type="EMBL" id="JACHVS010000002">
    <property type="protein sequence ID" value="MBB2996777.1"/>
    <property type="molecule type" value="Genomic_DNA"/>
</dbReference>
<feature type="transmembrane region" description="Helical" evidence="6">
    <location>
        <begin position="20"/>
        <end position="41"/>
    </location>
</feature>
<dbReference type="InterPro" id="IPR002293">
    <property type="entry name" value="AA/rel_permease1"/>
</dbReference>
<feature type="transmembrane region" description="Helical" evidence="6">
    <location>
        <begin position="228"/>
        <end position="255"/>
    </location>
</feature>
<feature type="transmembrane region" description="Helical" evidence="6">
    <location>
        <begin position="125"/>
        <end position="143"/>
    </location>
</feature>
<evidence type="ECO:0000256" key="1">
    <source>
        <dbReference type="ARBA" id="ARBA00004651"/>
    </source>
</evidence>